<feature type="signal peptide" evidence="2">
    <location>
        <begin position="1"/>
        <end position="28"/>
    </location>
</feature>
<feature type="chain" id="PRO_5017638782" evidence="2">
    <location>
        <begin position="29"/>
        <end position="341"/>
    </location>
</feature>
<proteinExistence type="predicted"/>
<keyword evidence="1" id="KW-0378">Hydrolase</keyword>
<dbReference type="InterPro" id="IPR001375">
    <property type="entry name" value="Peptidase_S9_cat"/>
</dbReference>
<dbReference type="Pfam" id="PF00326">
    <property type="entry name" value="Peptidase_S9"/>
    <property type="match status" value="1"/>
</dbReference>
<dbReference type="PANTHER" id="PTHR42776:SF27">
    <property type="entry name" value="DIPEPTIDYL PEPTIDASE FAMILY MEMBER 6"/>
    <property type="match status" value="1"/>
</dbReference>
<evidence type="ECO:0000313" key="4">
    <source>
        <dbReference type="EMBL" id="REL28147.1"/>
    </source>
</evidence>
<protein>
    <submittedName>
        <fullName evidence="4">S9 family peptidase</fullName>
    </submittedName>
</protein>
<gene>
    <name evidence="4" type="ORF">DXX93_17305</name>
</gene>
<dbReference type="SUPFAM" id="SSF53474">
    <property type="entry name" value="alpha/beta-Hydrolases"/>
    <property type="match status" value="1"/>
</dbReference>
<evidence type="ECO:0000256" key="1">
    <source>
        <dbReference type="ARBA" id="ARBA00022801"/>
    </source>
</evidence>
<evidence type="ECO:0000256" key="2">
    <source>
        <dbReference type="SAM" id="SignalP"/>
    </source>
</evidence>
<dbReference type="InterPro" id="IPR029058">
    <property type="entry name" value="AB_hydrolase_fold"/>
</dbReference>
<dbReference type="Gene3D" id="3.40.50.1820">
    <property type="entry name" value="alpha/beta hydrolase"/>
    <property type="match status" value="1"/>
</dbReference>
<dbReference type="OrthoDB" id="9812921at2"/>
<feature type="domain" description="Peptidase S9 prolyl oligopeptidase catalytic" evidence="3">
    <location>
        <begin position="135"/>
        <end position="340"/>
    </location>
</feature>
<dbReference type="GO" id="GO:0004252">
    <property type="term" value="F:serine-type endopeptidase activity"/>
    <property type="evidence" value="ECO:0007669"/>
    <property type="project" value="TreeGrafter"/>
</dbReference>
<dbReference type="GO" id="GO:0006508">
    <property type="term" value="P:proteolysis"/>
    <property type="evidence" value="ECO:0007669"/>
    <property type="project" value="InterPro"/>
</dbReference>
<accession>A0A3E0TUU9</accession>
<dbReference type="PANTHER" id="PTHR42776">
    <property type="entry name" value="SERINE PEPTIDASE S9 FAMILY MEMBER"/>
    <property type="match status" value="1"/>
</dbReference>
<dbReference type="AlphaFoldDB" id="A0A3E0TUU9"/>
<name>A0A3E0TUU9_9GAMM</name>
<evidence type="ECO:0000259" key="3">
    <source>
        <dbReference type="Pfam" id="PF00326"/>
    </source>
</evidence>
<dbReference type="RefSeq" id="WP_116009200.1">
    <property type="nucleotide sequence ID" value="NZ_QUOU01000001.1"/>
</dbReference>
<dbReference type="Proteomes" id="UP000256478">
    <property type="component" value="Unassembled WGS sequence"/>
</dbReference>
<sequence length="341" mass="38434">MFHTFLNSRWQVILMIALNLTLPFSANAAITQSKDCFRGPFASYQQWIDMLSAKKNFDLTKFQLDFPQERYDRNKATLDCKSFLYQVDDLNIEGYYLAPKNSSKPLPVVVFNRGGNGPYGYVTFGKKMKLIADIAAQGYLVIGSQYRGSSSGRIKNNGWDEFGGADVQDVIELIDIASTLPNANAEKIALVGWSRGVMQSYLVAKAIAANRSNTHDLPNISAIVAISGVTDENKALAWRPQMEKMYHKRVPNFEENRAQVLTSRSASKWVEKLPKETAYLLLHGENDKRVNVEQSIDFQQQLDKHGLTNKLVVYPQGNHALAKHRKEMTGEVSSWLATYLK</sequence>
<comment type="caution">
    <text evidence="4">The sequence shown here is derived from an EMBL/GenBank/DDBJ whole genome shotgun (WGS) entry which is preliminary data.</text>
</comment>
<reference evidence="4 5" key="1">
    <citation type="submission" date="2018-08" db="EMBL/GenBank/DDBJ databases">
        <title>Thalassotalea euphylliae genome.</title>
        <authorList>
            <person name="Summers S."/>
            <person name="Rice S.A."/>
            <person name="Freckelton M.L."/>
            <person name="Nedved B.T."/>
            <person name="Hadfield M.G."/>
        </authorList>
    </citation>
    <scope>NUCLEOTIDE SEQUENCE [LARGE SCALE GENOMIC DNA]</scope>
    <source>
        <strain evidence="4 5">H1</strain>
    </source>
</reference>
<dbReference type="EMBL" id="QUOU01000001">
    <property type="protein sequence ID" value="REL28147.1"/>
    <property type="molecule type" value="Genomic_DNA"/>
</dbReference>
<evidence type="ECO:0000313" key="5">
    <source>
        <dbReference type="Proteomes" id="UP000256478"/>
    </source>
</evidence>
<keyword evidence="2" id="KW-0732">Signal</keyword>
<organism evidence="4 5">
    <name type="scientific">Thalassotalea euphylliae</name>
    <dbReference type="NCBI Taxonomy" id="1655234"/>
    <lineage>
        <taxon>Bacteria</taxon>
        <taxon>Pseudomonadati</taxon>
        <taxon>Pseudomonadota</taxon>
        <taxon>Gammaproteobacteria</taxon>
        <taxon>Alteromonadales</taxon>
        <taxon>Colwelliaceae</taxon>
        <taxon>Thalassotalea</taxon>
    </lineage>
</organism>